<dbReference type="InterPro" id="IPR051040">
    <property type="entry name" value="COX23"/>
</dbReference>
<dbReference type="Proteomes" id="UP000298030">
    <property type="component" value="Unassembled WGS sequence"/>
</dbReference>
<dbReference type="InterPro" id="IPR009069">
    <property type="entry name" value="Cys_alpha_HP_mot_SF"/>
</dbReference>
<gene>
    <name evidence="9" type="ORF">FA13DRAFT_1784536</name>
</gene>
<sequence length="85" mass="10025">MSSKDNAPPRPEKNTKPLNYKEQFEGRHVTSQFIDPCAEASKASFDCMNRNNYERDSCLDYFKAYRECKNAWIQQRKDDRRAGRA</sequence>
<evidence type="ECO:0000256" key="6">
    <source>
        <dbReference type="ARBA" id="ARBA00041104"/>
    </source>
</evidence>
<evidence type="ECO:0000313" key="10">
    <source>
        <dbReference type="Proteomes" id="UP000298030"/>
    </source>
</evidence>
<dbReference type="PANTHER" id="PTHR46811">
    <property type="entry name" value="COILED-COIL-HELIX-COILED-COIL-HELIX DOMAIN-CONTAINING PROTEIN 7"/>
    <property type="match status" value="1"/>
</dbReference>
<dbReference type="EMBL" id="QPFP01000001">
    <property type="protein sequence ID" value="TEB39884.1"/>
    <property type="molecule type" value="Genomic_DNA"/>
</dbReference>
<evidence type="ECO:0000259" key="8">
    <source>
        <dbReference type="Pfam" id="PF06747"/>
    </source>
</evidence>
<proteinExistence type="inferred from homology"/>
<dbReference type="PANTHER" id="PTHR46811:SF1">
    <property type="entry name" value="COILED-COIL-HELIX-COILED-COIL-HELIX DOMAIN-CONTAINING PROTEIN 7"/>
    <property type="match status" value="1"/>
</dbReference>
<dbReference type="GO" id="GO:0005758">
    <property type="term" value="C:mitochondrial intermembrane space"/>
    <property type="evidence" value="ECO:0007669"/>
    <property type="project" value="UniProtKB-SubCell"/>
</dbReference>
<dbReference type="SUPFAM" id="SSF47072">
    <property type="entry name" value="Cysteine alpha-hairpin motif"/>
    <property type="match status" value="1"/>
</dbReference>
<comment type="subcellular location">
    <subcellularLocation>
        <location evidence="2">Mitochondrion intermembrane space</location>
    </subcellularLocation>
</comment>
<evidence type="ECO:0000256" key="1">
    <source>
        <dbReference type="ARBA" id="ARBA00003875"/>
    </source>
</evidence>
<dbReference type="STRING" id="71717.A0A4Y7U0U4"/>
<evidence type="ECO:0000256" key="5">
    <source>
        <dbReference type="ARBA" id="ARBA00038264"/>
    </source>
</evidence>
<dbReference type="PROSITE" id="PS51808">
    <property type="entry name" value="CHCH"/>
    <property type="match status" value="1"/>
</dbReference>
<accession>A0A4Y7U0U4</accession>
<keyword evidence="4" id="KW-1015">Disulfide bond</keyword>
<evidence type="ECO:0000313" key="9">
    <source>
        <dbReference type="EMBL" id="TEB39884.1"/>
    </source>
</evidence>
<name>A0A4Y7U0U4_COPMI</name>
<organism evidence="9 10">
    <name type="scientific">Coprinellus micaceus</name>
    <name type="common">Glistening ink-cap mushroom</name>
    <name type="synonym">Coprinus micaceus</name>
    <dbReference type="NCBI Taxonomy" id="71717"/>
    <lineage>
        <taxon>Eukaryota</taxon>
        <taxon>Fungi</taxon>
        <taxon>Dikarya</taxon>
        <taxon>Basidiomycota</taxon>
        <taxon>Agaricomycotina</taxon>
        <taxon>Agaricomycetes</taxon>
        <taxon>Agaricomycetidae</taxon>
        <taxon>Agaricales</taxon>
        <taxon>Agaricineae</taxon>
        <taxon>Psathyrellaceae</taxon>
        <taxon>Coprinellus</taxon>
    </lineage>
</organism>
<dbReference type="Gene3D" id="1.10.287.1130">
    <property type="entry name" value="CytochromE C oxidase copper chaperone"/>
    <property type="match status" value="1"/>
</dbReference>
<evidence type="ECO:0000256" key="4">
    <source>
        <dbReference type="ARBA" id="ARBA00023157"/>
    </source>
</evidence>
<evidence type="ECO:0000256" key="3">
    <source>
        <dbReference type="ARBA" id="ARBA00023128"/>
    </source>
</evidence>
<comment type="caution">
    <text evidence="9">The sequence shown here is derived from an EMBL/GenBank/DDBJ whole genome shotgun (WGS) entry which is preliminary data.</text>
</comment>
<dbReference type="Pfam" id="PF06747">
    <property type="entry name" value="CHCH"/>
    <property type="match status" value="1"/>
</dbReference>
<dbReference type="AlphaFoldDB" id="A0A4Y7U0U4"/>
<comment type="function">
    <text evidence="1">Required for the assembly of cytochrome c oxidase.</text>
</comment>
<feature type="region of interest" description="Disordered" evidence="7">
    <location>
        <begin position="1"/>
        <end position="21"/>
    </location>
</feature>
<keyword evidence="3" id="KW-0496">Mitochondrion</keyword>
<protein>
    <recommendedName>
        <fullName evidence="6">Cytochrome c oxidase-assembly factor COX23, mitochondrial</fullName>
    </recommendedName>
</protein>
<keyword evidence="10" id="KW-1185">Reference proteome</keyword>
<dbReference type="InterPro" id="IPR010625">
    <property type="entry name" value="CHCH"/>
</dbReference>
<dbReference type="GO" id="GO:0033108">
    <property type="term" value="P:mitochondrial respiratory chain complex assembly"/>
    <property type="evidence" value="ECO:0007669"/>
    <property type="project" value="TreeGrafter"/>
</dbReference>
<comment type="similarity">
    <text evidence="5">Belongs to the COX23 family.</text>
</comment>
<reference evidence="9 10" key="1">
    <citation type="journal article" date="2019" name="Nat. Ecol. Evol.">
        <title>Megaphylogeny resolves global patterns of mushroom evolution.</title>
        <authorList>
            <person name="Varga T."/>
            <person name="Krizsan K."/>
            <person name="Foldi C."/>
            <person name="Dima B."/>
            <person name="Sanchez-Garcia M."/>
            <person name="Sanchez-Ramirez S."/>
            <person name="Szollosi G.J."/>
            <person name="Szarkandi J.G."/>
            <person name="Papp V."/>
            <person name="Albert L."/>
            <person name="Andreopoulos W."/>
            <person name="Angelini C."/>
            <person name="Antonin V."/>
            <person name="Barry K.W."/>
            <person name="Bougher N.L."/>
            <person name="Buchanan P."/>
            <person name="Buyck B."/>
            <person name="Bense V."/>
            <person name="Catcheside P."/>
            <person name="Chovatia M."/>
            <person name="Cooper J."/>
            <person name="Damon W."/>
            <person name="Desjardin D."/>
            <person name="Finy P."/>
            <person name="Geml J."/>
            <person name="Haridas S."/>
            <person name="Hughes K."/>
            <person name="Justo A."/>
            <person name="Karasinski D."/>
            <person name="Kautmanova I."/>
            <person name="Kiss B."/>
            <person name="Kocsube S."/>
            <person name="Kotiranta H."/>
            <person name="LaButti K.M."/>
            <person name="Lechner B.E."/>
            <person name="Liimatainen K."/>
            <person name="Lipzen A."/>
            <person name="Lukacs Z."/>
            <person name="Mihaltcheva S."/>
            <person name="Morgado L.N."/>
            <person name="Niskanen T."/>
            <person name="Noordeloos M.E."/>
            <person name="Ohm R.A."/>
            <person name="Ortiz-Santana B."/>
            <person name="Ovrebo C."/>
            <person name="Racz N."/>
            <person name="Riley R."/>
            <person name="Savchenko A."/>
            <person name="Shiryaev A."/>
            <person name="Soop K."/>
            <person name="Spirin V."/>
            <person name="Szebenyi C."/>
            <person name="Tomsovsky M."/>
            <person name="Tulloss R.E."/>
            <person name="Uehling J."/>
            <person name="Grigoriev I.V."/>
            <person name="Vagvolgyi C."/>
            <person name="Papp T."/>
            <person name="Martin F.M."/>
            <person name="Miettinen O."/>
            <person name="Hibbett D.S."/>
            <person name="Nagy L.G."/>
        </authorList>
    </citation>
    <scope>NUCLEOTIDE SEQUENCE [LARGE SCALE GENOMIC DNA]</scope>
    <source>
        <strain evidence="9 10">FP101781</strain>
    </source>
</reference>
<evidence type="ECO:0000256" key="7">
    <source>
        <dbReference type="SAM" id="MobiDB-lite"/>
    </source>
</evidence>
<evidence type="ECO:0000256" key="2">
    <source>
        <dbReference type="ARBA" id="ARBA00004569"/>
    </source>
</evidence>
<feature type="domain" description="CHCH" evidence="8">
    <location>
        <begin position="37"/>
        <end position="70"/>
    </location>
</feature>
<dbReference type="OrthoDB" id="9971592at2759"/>